<feature type="domain" description="Peptidase M20 dimerisation" evidence="2">
    <location>
        <begin position="213"/>
        <end position="309"/>
    </location>
</feature>
<evidence type="ECO:0000313" key="4">
    <source>
        <dbReference type="Proteomes" id="UP000192578"/>
    </source>
</evidence>
<dbReference type="FunFam" id="3.30.70.360:FF:000004">
    <property type="entry name" value="Peptidase M20 domain-containing protein 2"/>
    <property type="match status" value="1"/>
</dbReference>
<dbReference type="OrthoDB" id="6119954at2759"/>
<gene>
    <name evidence="3" type="ORF">BV898_16771</name>
</gene>
<dbReference type="PANTHER" id="PTHR30575">
    <property type="entry name" value="PEPTIDASE M20"/>
    <property type="match status" value="1"/>
</dbReference>
<dbReference type="Proteomes" id="UP000192578">
    <property type="component" value="Unassembled WGS sequence"/>
</dbReference>
<dbReference type="Gene3D" id="3.40.630.10">
    <property type="entry name" value="Zn peptidases"/>
    <property type="match status" value="2"/>
</dbReference>
<dbReference type="InterPro" id="IPR036264">
    <property type="entry name" value="Bact_exopeptidase_dim_dom"/>
</dbReference>
<dbReference type="Gene3D" id="3.30.70.360">
    <property type="match status" value="1"/>
</dbReference>
<dbReference type="SUPFAM" id="SSF53187">
    <property type="entry name" value="Zn-dependent exopeptidases"/>
    <property type="match status" value="2"/>
</dbReference>
<accession>A0A9X6NGJ0</accession>
<dbReference type="CDD" id="cd05672">
    <property type="entry name" value="M20_ACY1L2-like"/>
    <property type="match status" value="1"/>
</dbReference>
<dbReference type="InterPro" id="IPR017144">
    <property type="entry name" value="Xaa-Arg_dipeptidase"/>
</dbReference>
<comment type="similarity">
    <text evidence="1">Belongs to the peptidase M20A family.</text>
</comment>
<dbReference type="EMBL" id="MTYJ01000262">
    <property type="protein sequence ID" value="OWA52313.1"/>
    <property type="molecule type" value="Genomic_DNA"/>
</dbReference>
<dbReference type="InterPro" id="IPR011650">
    <property type="entry name" value="Peptidase_M20_dimer"/>
</dbReference>
<dbReference type="GO" id="GO:0016805">
    <property type="term" value="F:dipeptidase activity"/>
    <property type="evidence" value="ECO:0007669"/>
    <property type="project" value="InterPro"/>
</dbReference>
<comment type="caution">
    <text evidence="3">The sequence shown here is derived from an EMBL/GenBank/DDBJ whole genome shotgun (WGS) entry which is preliminary data.</text>
</comment>
<keyword evidence="4" id="KW-1185">Reference proteome</keyword>
<proteinExistence type="inferred from homology"/>
<evidence type="ECO:0000256" key="1">
    <source>
        <dbReference type="PIRNR" id="PIRNR037226"/>
    </source>
</evidence>
<evidence type="ECO:0000259" key="2">
    <source>
        <dbReference type="Pfam" id="PF07687"/>
    </source>
</evidence>
<dbReference type="Pfam" id="PF01546">
    <property type="entry name" value="Peptidase_M20"/>
    <property type="match status" value="1"/>
</dbReference>
<dbReference type="AlphaFoldDB" id="A0A9X6NGJ0"/>
<dbReference type="NCBIfam" id="TIGR01891">
    <property type="entry name" value="amidohydrolases"/>
    <property type="match status" value="1"/>
</dbReference>
<dbReference type="PIRSF" id="PIRSF037226">
    <property type="entry name" value="Amidohydrolase_ACY1L2_prd"/>
    <property type="match status" value="1"/>
</dbReference>
<name>A0A9X6NGJ0_HYPEX</name>
<reference evidence="4" key="1">
    <citation type="submission" date="2017-01" db="EMBL/GenBank/DDBJ databases">
        <title>Comparative genomics of anhydrobiosis in the tardigrade Hypsibius dujardini.</title>
        <authorList>
            <person name="Yoshida Y."/>
            <person name="Koutsovoulos G."/>
            <person name="Laetsch D."/>
            <person name="Stevens L."/>
            <person name="Kumar S."/>
            <person name="Horikawa D."/>
            <person name="Ishino K."/>
            <person name="Komine S."/>
            <person name="Tomita M."/>
            <person name="Blaxter M."/>
            <person name="Arakawa K."/>
        </authorList>
    </citation>
    <scope>NUCLEOTIDE SEQUENCE [LARGE SCALE GENOMIC DNA]</scope>
    <source>
        <strain evidence="4">Z151</strain>
    </source>
</reference>
<dbReference type="Pfam" id="PF07687">
    <property type="entry name" value="M20_dimer"/>
    <property type="match status" value="1"/>
</dbReference>
<sequence length="438" mass="48072">MSSSAVYEKVVRDSLERNKDSLNDISQDIWKNPEQKFEEFFAHSLLTDFLEHRGFTVARAYKQLKTAFRAEFQSANYKQGEDPTIAVLCEYDALPEIGHACGHNLIAEGEHSTIAVLCEYDALPEIGHACGHNLIAEAGVATGLAVQDVLRNLTTQDEQPKVEGKIVVLGTPAEEGGGGKVILVREGAFEDIDFAMMVHPAYHNDLEPVILGVDMCEVEFQGKAAHAACGPWEGLNALDAAVAVYQNIALYRQQMKPDWRVHGVILNGGAKPNIIPDCTVSSYFIRARTISDLAVLKANILEIFHSAAEATGCTVKVTWEENPYTGMMHSSAMACLYRTFSAGEGVIFPDFTVSVSGSTDMGNVSLEVPSIHPKFFAGQPLMIHSRDFQRLAGSPEAQRYTLIAAKAMALTCVELFTNRQIRDQVLHEFTLRKATFTG</sequence>
<organism evidence="3 4">
    <name type="scientific">Hypsibius exemplaris</name>
    <name type="common">Freshwater tardigrade</name>
    <dbReference type="NCBI Taxonomy" id="2072580"/>
    <lineage>
        <taxon>Eukaryota</taxon>
        <taxon>Metazoa</taxon>
        <taxon>Ecdysozoa</taxon>
        <taxon>Tardigrada</taxon>
        <taxon>Eutardigrada</taxon>
        <taxon>Parachela</taxon>
        <taxon>Hypsibioidea</taxon>
        <taxon>Hypsibiidae</taxon>
        <taxon>Hypsibius</taxon>
    </lineage>
</organism>
<evidence type="ECO:0000313" key="3">
    <source>
        <dbReference type="EMBL" id="OWA52313.1"/>
    </source>
</evidence>
<dbReference type="SUPFAM" id="SSF55031">
    <property type="entry name" value="Bacterial exopeptidase dimerisation domain"/>
    <property type="match status" value="1"/>
</dbReference>
<protein>
    <recommendedName>
        <fullName evidence="1">Peptidase M20 domain-containing protein 2</fullName>
    </recommendedName>
</protein>
<dbReference type="InterPro" id="IPR002933">
    <property type="entry name" value="Peptidase_M20"/>
</dbReference>
<dbReference type="InterPro" id="IPR052030">
    <property type="entry name" value="Peptidase_M20/M20A_hydrolases"/>
</dbReference>
<dbReference type="PANTHER" id="PTHR30575:SF0">
    <property type="entry name" value="XAA-ARG DIPEPTIDASE"/>
    <property type="match status" value="1"/>
</dbReference>
<dbReference type="InterPro" id="IPR017439">
    <property type="entry name" value="Amidohydrolase"/>
</dbReference>